<reference evidence="2 3" key="1">
    <citation type="submission" date="2020-08" db="EMBL/GenBank/DDBJ databases">
        <title>Sphingobacterium sp. DN04309 isolated from aquaculture water.</title>
        <authorList>
            <person name="Zhang M."/>
        </authorList>
    </citation>
    <scope>NUCLEOTIDE SEQUENCE [LARGE SCALE GENOMIC DNA]</scope>
    <source>
        <strain evidence="2 3">DN04309</strain>
    </source>
</reference>
<feature type="transmembrane region" description="Helical" evidence="1">
    <location>
        <begin position="16"/>
        <end position="40"/>
    </location>
</feature>
<evidence type="ECO:0008006" key="4">
    <source>
        <dbReference type="Google" id="ProtNLM"/>
    </source>
</evidence>
<accession>A0ABR7YEB9</accession>
<organism evidence="2 3">
    <name type="scientific">Sphingobacterium litopenaei</name>
    <dbReference type="NCBI Taxonomy" id="2763500"/>
    <lineage>
        <taxon>Bacteria</taxon>
        <taxon>Pseudomonadati</taxon>
        <taxon>Bacteroidota</taxon>
        <taxon>Sphingobacteriia</taxon>
        <taxon>Sphingobacteriales</taxon>
        <taxon>Sphingobacteriaceae</taxon>
        <taxon>Sphingobacterium</taxon>
    </lineage>
</organism>
<gene>
    <name evidence="2" type="ORF">H8B04_08295</name>
</gene>
<sequence>MHKFINPFEIYSEKKLFWLGVGFGFIAALISSYSNLLIFGSLKVINNYHQTWYIAIFNLTLILVSNSLVLFVFGRLRYNKTRFIDVFNVVLIAHMAIYVLLFLTALPVVQNALIAIELEILDKGFAAPKLSKLHMFTIGIFGILTLSLIVYFFYLLIVGMIIAMNSKSKVDVFVIIVLVSIWNTLIQFLNPFI</sequence>
<comment type="caution">
    <text evidence="2">The sequence shown here is derived from an EMBL/GenBank/DDBJ whole genome shotgun (WGS) entry which is preliminary data.</text>
</comment>
<protein>
    <recommendedName>
        <fullName evidence="4">Yip1 domain-containing protein</fullName>
    </recommendedName>
</protein>
<keyword evidence="1" id="KW-0472">Membrane</keyword>
<dbReference type="Proteomes" id="UP000651271">
    <property type="component" value="Unassembled WGS sequence"/>
</dbReference>
<dbReference type="RefSeq" id="WP_190302049.1">
    <property type="nucleotide sequence ID" value="NZ_JACOIJ010000012.1"/>
</dbReference>
<feature type="transmembrane region" description="Helical" evidence="1">
    <location>
        <begin position="136"/>
        <end position="163"/>
    </location>
</feature>
<feature type="transmembrane region" description="Helical" evidence="1">
    <location>
        <begin position="86"/>
        <end position="116"/>
    </location>
</feature>
<feature type="transmembrane region" description="Helical" evidence="1">
    <location>
        <begin position="170"/>
        <end position="189"/>
    </location>
</feature>
<keyword evidence="3" id="KW-1185">Reference proteome</keyword>
<dbReference type="EMBL" id="JACOIJ010000012">
    <property type="protein sequence ID" value="MBD1429568.1"/>
    <property type="molecule type" value="Genomic_DNA"/>
</dbReference>
<keyword evidence="1" id="KW-1133">Transmembrane helix</keyword>
<evidence type="ECO:0000313" key="2">
    <source>
        <dbReference type="EMBL" id="MBD1429568.1"/>
    </source>
</evidence>
<name>A0ABR7YEB9_9SPHI</name>
<feature type="transmembrane region" description="Helical" evidence="1">
    <location>
        <begin position="52"/>
        <end position="74"/>
    </location>
</feature>
<evidence type="ECO:0000256" key="1">
    <source>
        <dbReference type="SAM" id="Phobius"/>
    </source>
</evidence>
<proteinExistence type="predicted"/>
<keyword evidence="1" id="KW-0812">Transmembrane</keyword>
<evidence type="ECO:0000313" key="3">
    <source>
        <dbReference type="Proteomes" id="UP000651271"/>
    </source>
</evidence>